<accession>A0A9J5ZSJ1</accession>
<comment type="caution">
    <text evidence="1">The sequence shown here is derived from an EMBL/GenBank/DDBJ whole genome shotgun (WGS) entry which is preliminary data.</text>
</comment>
<sequence>MKCIADHANNKGHQPVIKPFKFLSFWVEDISLNEVVLQHWKTNESGYSFWIFKHKLKNLKKALRVWSREREEIMKMKEQLFEEDPSFSNRMAIQQAGITWFEKGDRNTRFFRSLVKGRRKKLQIHRIKNTSEFAQKSCKYFAIGSGVEGPFVQCHQTIQKWWNIESPSSIKPIL</sequence>
<proteinExistence type="predicted"/>
<evidence type="ECO:0000313" key="1">
    <source>
        <dbReference type="EMBL" id="KAG5615177.1"/>
    </source>
</evidence>
<gene>
    <name evidence="1" type="ORF">H5410_015001</name>
</gene>
<dbReference type="AlphaFoldDB" id="A0A9J5ZSJ1"/>
<name>A0A9J5ZSJ1_SOLCO</name>
<protein>
    <submittedName>
        <fullName evidence="1">Uncharacterized protein</fullName>
    </submittedName>
</protein>
<keyword evidence="2" id="KW-1185">Reference proteome</keyword>
<reference evidence="1 2" key="1">
    <citation type="submission" date="2020-09" db="EMBL/GenBank/DDBJ databases">
        <title>De no assembly of potato wild relative species, Solanum commersonii.</title>
        <authorList>
            <person name="Cho K."/>
        </authorList>
    </citation>
    <scope>NUCLEOTIDE SEQUENCE [LARGE SCALE GENOMIC DNA]</scope>
    <source>
        <strain evidence="1">LZ3.2</strain>
        <tissue evidence="1">Leaf</tissue>
    </source>
</reference>
<organism evidence="1 2">
    <name type="scientific">Solanum commersonii</name>
    <name type="common">Commerson's wild potato</name>
    <name type="synonym">Commerson's nightshade</name>
    <dbReference type="NCBI Taxonomy" id="4109"/>
    <lineage>
        <taxon>Eukaryota</taxon>
        <taxon>Viridiplantae</taxon>
        <taxon>Streptophyta</taxon>
        <taxon>Embryophyta</taxon>
        <taxon>Tracheophyta</taxon>
        <taxon>Spermatophyta</taxon>
        <taxon>Magnoliopsida</taxon>
        <taxon>eudicotyledons</taxon>
        <taxon>Gunneridae</taxon>
        <taxon>Pentapetalae</taxon>
        <taxon>asterids</taxon>
        <taxon>lamiids</taxon>
        <taxon>Solanales</taxon>
        <taxon>Solanaceae</taxon>
        <taxon>Solanoideae</taxon>
        <taxon>Solaneae</taxon>
        <taxon>Solanum</taxon>
    </lineage>
</organism>
<evidence type="ECO:0000313" key="2">
    <source>
        <dbReference type="Proteomes" id="UP000824120"/>
    </source>
</evidence>
<dbReference type="Proteomes" id="UP000824120">
    <property type="component" value="Chromosome 3"/>
</dbReference>
<dbReference type="OrthoDB" id="1748430at2759"/>
<dbReference type="EMBL" id="JACXVP010000003">
    <property type="protein sequence ID" value="KAG5615177.1"/>
    <property type="molecule type" value="Genomic_DNA"/>
</dbReference>